<dbReference type="EMBL" id="CP051480">
    <property type="protein sequence ID" value="QJG66576.1"/>
    <property type="molecule type" value="Genomic_DNA"/>
</dbReference>
<keyword evidence="1" id="KW-1133">Transmembrane helix</keyword>
<name>A0A858U774_9MOLU</name>
<keyword evidence="3" id="KW-1185">Reference proteome</keyword>
<keyword evidence="1" id="KW-0472">Membrane</keyword>
<dbReference type="Proteomes" id="UP000501728">
    <property type="component" value="Chromosome"/>
</dbReference>
<organism evidence="2 3">
    <name type="scientific">Mycoplasma phocoeninasale</name>
    <dbReference type="NCBI Taxonomy" id="2726117"/>
    <lineage>
        <taxon>Bacteria</taxon>
        <taxon>Bacillati</taxon>
        <taxon>Mycoplasmatota</taxon>
        <taxon>Mollicutes</taxon>
        <taxon>Mycoplasmataceae</taxon>
        <taxon>Mycoplasma</taxon>
    </lineage>
</organism>
<keyword evidence="1" id="KW-0812">Transmembrane</keyword>
<dbReference type="RefSeq" id="WP_169580400.1">
    <property type="nucleotide sequence ID" value="NZ_CP051480.1"/>
</dbReference>
<evidence type="ECO:0000313" key="3">
    <source>
        <dbReference type="Proteomes" id="UP000501728"/>
    </source>
</evidence>
<dbReference type="AlphaFoldDB" id="A0A858U774"/>
<evidence type="ECO:0000313" key="2">
    <source>
        <dbReference type="EMBL" id="QJG66576.1"/>
    </source>
</evidence>
<feature type="transmembrane region" description="Helical" evidence="1">
    <location>
        <begin position="73"/>
        <end position="96"/>
    </location>
</feature>
<feature type="transmembrane region" description="Helical" evidence="1">
    <location>
        <begin position="108"/>
        <end position="130"/>
    </location>
</feature>
<dbReference type="KEGG" id="mphn:HGG64_02585"/>
<proteinExistence type="predicted"/>
<protein>
    <submittedName>
        <fullName evidence="2">Uncharacterized protein</fullName>
    </submittedName>
</protein>
<feature type="transmembrane region" description="Helical" evidence="1">
    <location>
        <begin position="14"/>
        <end position="37"/>
    </location>
</feature>
<evidence type="ECO:0000256" key="1">
    <source>
        <dbReference type="SAM" id="Phobius"/>
    </source>
</evidence>
<accession>A0A858U774</accession>
<gene>
    <name evidence="2" type="ORF">HGG64_02585</name>
</gene>
<reference evidence="2 3" key="1">
    <citation type="submission" date="2020-04" db="EMBL/GenBank/DDBJ databases">
        <title>Novel Mycoplasma species detected in Phocoena phocoena (harbor porpoise) from the USA.</title>
        <authorList>
            <person name="Volokhov D.V."/>
        </authorList>
    </citation>
    <scope>NUCLEOTIDE SEQUENCE [LARGE SCALE GENOMIC DNA]</scope>
    <source>
        <strain evidence="2 3">C264-NAS</strain>
    </source>
</reference>
<sequence length="142" mass="16150">MQTIKNKKIIAGQAASNLIAIMFFIALIATIVIWSLFINTLQRKYNLETTMILANPQKLSSADMLKLNNLNTMLISFLILYVFSVLISIIFSAFIATFSYKFNWKATFILALGAIFLTRVLGVVSAFVFYKNEKTYLNEQNE</sequence>